<dbReference type="PANTHER" id="PTHR43280">
    <property type="entry name" value="ARAC-FAMILY TRANSCRIPTIONAL REGULATOR"/>
    <property type="match status" value="1"/>
</dbReference>
<gene>
    <name evidence="5" type="ORF">ACFORF_06315</name>
</gene>
<dbReference type="PANTHER" id="PTHR43280:SF28">
    <property type="entry name" value="HTH-TYPE TRANSCRIPTIONAL ACTIVATOR RHAS"/>
    <property type="match status" value="1"/>
</dbReference>
<evidence type="ECO:0000259" key="4">
    <source>
        <dbReference type="PROSITE" id="PS01124"/>
    </source>
</evidence>
<evidence type="ECO:0000256" key="2">
    <source>
        <dbReference type="ARBA" id="ARBA00023125"/>
    </source>
</evidence>
<keyword evidence="6" id="KW-1185">Reference proteome</keyword>
<keyword evidence="3" id="KW-0804">Transcription</keyword>
<dbReference type="PROSITE" id="PS00041">
    <property type="entry name" value="HTH_ARAC_FAMILY_1"/>
    <property type="match status" value="1"/>
</dbReference>
<evidence type="ECO:0000313" key="6">
    <source>
        <dbReference type="Proteomes" id="UP001595807"/>
    </source>
</evidence>
<dbReference type="SUPFAM" id="SSF46689">
    <property type="entry name" value="Homeodomain-like"/>
    <property type="match status" value="1"/>
</dbReference>
<dbReference type="Gene3D" id="1.10.10.60">
    <property type="entry name" value="Homeodomain-like"/>
    <property type="match status" value="2"/>
</dbReference>
<feature type="domain" description="HTH araC/xylS-type" evidence="4">
    <location>
        <begin position="233"/>
        <end position="330"/>
    </location>
</feature>
<accession>A0ABV8CVQ2</accession>
<keyword evidence="1" id="KW-0805">Transcription regulation</keyword>
<name>A0ABV8CVQ2_9STRE</name>
<evidence type="ECO:0000256" key="3">
    <source>
        <dbReference type="ARBA" id="ARBA00023163"/>
    </source>
</evidence>
<dbReference type="RefSeq" id="WP_380426498.1">
    <property type="nucleotide sequence ID" value="NZ_JBHRZV010000049.1"/>
</dbReference>
<dbReference type="Proteomes" id="UP001595807">
    <property type="component" value="Unassembled WGS sequence"/>
</dbReference>
<dbReference type="Pfam" id="PF12833">
    <property type="entry name" value="HTH_18"/>
    <property type="match status" value="1"/>
</dbReference>
<protein>
    <submittedName>
        <fullName evidence="5">AraC family transcriptional regulator</fullName>
    </submittedName>
</protein>
<keyword evidence="2" id="KW-0238">DNA-binding</keyword>
<comment type="caution">
    <text evidence="5">The sequence shown here is derived from an EMBL/GenBank/DDBJ whole genome shotgun (WGS) entry which is preliminary data.</text>
</comment>
<dbReference type="SMART" id="SM00342">
    <property type="entry name" value="HTH_ARAC"/>
    <property type="match status" value="1"/>
</dbReference>
<reference evidence="6" key="1">
    <citation type="journal article" date="2019" name="Int. J. Syst. Evol. Microbiol.">
        <title>The Global Catalogue of Microorganisms (GCM) 10K type strain sequencing project: providing services to taxonomists for standard genome sequencing and annotation.</title>
        <authorList>
            <consortium name="The Broad Institute Genomics Platform"/>
            <consortium name="The Broad Institute Genome Sequencing Center for Infectious Disease"/>
            <person name="Wu L."/>
            <person name="Ma J."/>
        </authorList>
    </citation>
    <scope>NUCLEOTIDE SEQUENCE [LARGE SCALE GENOMIC DNA]</scope>
    <source>
        <strain evidence="6">CCUG 67170</strain>
    </source>
</reference>
<sequence>MNLRELETYLHHINVIEQKQKESGKSINDFPMLNETEKLYLDPLFNIIRFPKNAFFKEGQNIFISRHNRFAPMIEHLHDFIEITYVYAGQCRQKINGDEIDLPQGSLCVLDRDVPHSIEPLGEEDILINILINEETFSSLFLLRMQNDTSLATSFLTTAFDKQARHDRYMIFDTSSNSRIHLQMQMLLSEYWSYQSQRETFLSHYLQLIFMELFRIYRDETFAHHTSQRFDYAKVLDYIDSHYQGLKISDLAQYFGYNSNYMSNMLKKHTGKNFQEILLEKRLLIACDLLSNTELSIDNIALESGFNTTSYFFRQFKKRYGCTPSAYRKNNV</sequence>
<dbReference type="InterPro" id="IPR009057">
    <property type="entry name" value="Homeodomain-like_sf"/>
</dbReference>
<dbReference type="EMBL" id="JBHRZV010000049">
    <property type="protein sequence ID" value="MFC3928181.1"/>
    <property type="molecule type" value="Genomic_DNA"/>
</dbReference>
<dbReference type="InterPro" id="IPR037923">
    <property type="entry name" value="HTH-like"/>
</dbReference>
<dbReference type="PROSITE" id="PS01124">
    <property type="entry name" value="HTH_ARAC_FAMILY_2"/>
    <property type="match status" value="1"/>
</dbReference>
<organism evidence="5 6">
    <name type="scientific">Streptococcus caprae</name>
    <dbReference type="NCBI Taxonomy" id="1640501"/>
    <lineage>
        <taxon>Bacteria</taxon>
        <taxon>Bacillati</taxon>
        <taxon>Bacillota</taxon>
        <taxon>Bacilli</taxon>
        <taxon>Lactobacillales</taxon>
        <taxon>Streptococcaceae</taxon>
        <taxon>Streptococcus</taxon>
    </lineage>
</organism>
<dbReference type="InterPro" id="IPR003313">
    <property type="entry name" value="AraC-bd"/>
</dbReference>
<dbReference type="SUPFAM" id="SSF51215">
    <property type="entry name" value="Regulatory protein AraC"/>
    <property type="match status" value="1"/>
</dbReference>
<dbReference type="InterPro" id="IPR020449">
    <property type="entry name" value="Tscrpt_reg_AraC-type_HTH"/>
</dbReference>
<dbReference type="Gene3D" id="2.60.120.10">
    <property type="entry name" value="Jelly Rolls"/>
    <property type="match status" value="1"/>
</dbReference>
<evidence type="ECO:0000256" key="1">
    <source>
        <dbReference type="ARBA" id="ARBA00023015"/>
    </source>
</evidence>
<proteinExistence type="predicted"/>
<dbReference type="Pfam" id="PF02311">
    <property type="entry name" value="AraC_binding"/>
    <property type="match status" value="1"/>
</dbReference>
<dbReference type="InterPro" id="IPR014710">
    <property type="entry name" value="RmlC-like_jellyroll"/>
</dbReference>
<dbReference type="InterPro" id="IPR018060">
    <property type="entry name" value="HTH_AraC"/>
</dbReference>
<dbReference type="PRINTS" id="PR00032">
    <property type="entry name" value="HTHARAC"/>
</dbReference>
<dbReference type="InterPro" id="IPR018062">
    <property type="entry name" value="HTH_AraC-typ_CS"/>
</dbReference>
<evidence type="ECO:0000313" key="5">
    <source>
        <dbReference type="EMBL" id="MFC3928181.1"/>
    </source>
</evidence>